<dbReference type="Pfam" id="PF04776">
    <property type="entry name" value="protein_MS5"/>
    <property type="match status" value="1"/>
</dbReference>
<dbReference type="PANTHER" id="PTHR31260">
    <property type="entry name" value="CYSTATIN/MONELLIN SUPERFAMILY PROTEIN"/>
    <property type="match status" value="1"/>
</dbReference>
<name>A0ABD1BEU4_CARAN</name>
<dbReference type="AlphaFoldDB" id="A0ABD1BEU4"/>
<dbReference type="InterPro" id="IPR006462">
    <property type="entry name" value="MS5"/>
</dbReference>
<dbReference type="EMBL" id="JBANAX010000394">
    <property type="protein sequence ID" value="KAL1210595.1"/>
    <property type="molecule type" value="Genomic_DNA"/>
</dbReference>
<dbReference type="PANTHER" id="PTHR31260:SF49">
    <property type="entry name" value="CYSTATIN DOMAIN-CONTAINING PROTEIN"/>
    <property type="match status" value="1"/>
</dbReference>
<dbReference type="NCBIfam" id="TIGR01572">
    <property type="entry name" value="A_thl_para_3677"/>
    <property type="match status" value="1"/>
</dbReference>
<evidence type="ECO:0000313" key="2">
    <source>
        <dbReference type="Proteomes" id="UP001558713"/>
    </source>
</evidence>
<proteinExistence type="predicted"/>
<reference evidence="1 2" key="1">
    <citation type="submission" date="2024-04" db="EMBL/GenBank/DDBJ databases">
        <title>Genome assembly C_amara_ONT_v2.</title>
        <authorList>
            <person name="Yant L."/>
            <person name="Moore C."/>
            <person name="Slenker M."/>
        </authorList>
    </citation>
    <scope>NUCLEOTIDE SEQUENCE [LARGE SCALE GENOMIC DNA]</scope>
    <source>
        <tissue evidence="1">Leaf</tissue>
    </source>
</reference>
<evidence type="ECO:0000313" key="1">
    <source>
        <dbReference type="EMBL" id="KAL1210595.1"/>
    </source>
</evidence>
<comment type="caution">
    <text evidence="1">The sequence shown here is derived from an EMBL/GenBank/DDBJ whole genome shotgun (WGS) entry which is preliminary data.</text>
</comment>
<dbReference type="Proteomes" id="UP001558713">
    <property type="component" value="Unassembled WGS sequence"/>
</dbReference>
<organism evidence="1 2">
    <name type="scientific">Cardamine amara subsp. amara</name>
    <dbReference type="NCBI Taxonomy" id="228776"/>
    <lineage>
        <taxon>Eukaryota</taxon>
        <taxon>Viridiplantae</taxon>
        <taxon>Streptophyta</taxon>
        <taxon>Embryophyta</taxon>
        <taxon>Tracheophyta</taxon>
        <taxon>Spermatophyta</taxon>
        <taxon>Magnoliopsida</taxon>
        <taxon>eudicotyledons</taxon>
        <taxon>Gunneridae</taxon>
        <taxon>Pentapetalae</taxon>
        <taxon>rosids</taxon>
        <taxon>malvids</taxon>
        <taxon>Brassicales</taxon>
        <taxon>Brassicaceae</taxon>
        <taxon>Cardamineae</taxon>
        <taxon>Cardamine</taxon>
    </lineage>
</organism>
<accession>A0ABD1BEU4</accession>
<keyword evidence="2" id="KW-1185">Reference proteome</keyword>
<gene>
    <name evidence="1" type="ORF">V5N11_006912</name>
</gene>
<protein>
    <submittedName>
        <fullName evidence="1">Uncharacterized protein</fullName>
    </submittedName>
</protein>
<sequence length="275" mass="32192">MDAVTDMDAEMIQFWAEAIRNQELPPPRDSSDPYAGVDLTRQSYGQHYDVFLCGRLGLYSYNFHKGTSYKFDFVSNVYTQSRFGLFTKFFMTLEAVNPAENSPFTLEACVKHHDLAQSEQIWWETCFCMETEEEDNHWDNEALPDHYKGELPKWFSDANHQQRYVVEKSELMDKDNEWLHLFTEFAFYTKWNLCLTPEEITESLPLEISEVVVETEAPREKKLKAANAIFYISFKCDDDPLTGEVANYRAVVRKTMDGKPEHMRLDARCWSIESC</sequence>